<proteinExistence type="predicted"/>
<dbReference type="SUPFAM" id="SSF50037">
    <property type="entry name" value="C-terminal domain of transcriptional repressors"/>
    <property type="match status" value="1"/>
</dbReference>
<accession>A0A4Q1HHA8</accession>
<dbReference type="EC" id="6.3.4.15" evidence="5"/>
<reference evidence="8 9" key="1">
    <citation type="journal article" date="2017" name="Int. J. Syst. Evol. Microbiol.">
        <title>Achromobacter aloeverae sp. nov., isolated from the root of Aloe vera (L.) Burm.f.</title>
        <authorList>
            <person name="Kuncharoen N."/>
            <person name="Muramatsu Y."/>
            <person name="Shibata C."/>
            <person name="Kamakura Y."/>
            <person name="Nakagawa Y."/>
            <person name="Tanasupawat S."/>
        </authorList>
    </citation>
    <scope>NUCLEOTIDE SEQUENCE [LARGE SCALE GENOMIC DNA]</scope>
    <source>
        <strain evidence="8 9">AVA-1</strain>
    </source>
</reference>
<keyword evidence="4" id="KW-0092">Biotin</keyword>
<dbReference type="PANTHER" id="PTHR12835">
    <property type="entry name" value="BIOTIN PROTEIN LIGASE"/>
    <property type="match status" value="1"/>
</dbReference>
<evidence type="ECO:0000256" key="6">
    <source>
        <dbReference type="ARBA" id="ARBA00047846"/>
    </source>
</evidence>
<evidence type="ECO:0000256" key="3">
    <source>
        <dbReference type="ARBA" id="ARBA00022840"/>
    </source>
</evidence>
<dbReference type="InterPro" id="IPR004408">
    <property type="entry name" value="Biotin_CoA_COase_ligase"/>
</dbReference>
<name>A0A4Q1HHA8_9BURK</name>
<dbReference type="AlphaFoldDB" id="A0A4Q1HHA8"/>
<sequence length="276" mass="29350">MSDRRLPSPAMLAEEVRQRLPHFGAVDWVDETGSTNADLLERARLQVGGRGLRPWLRGAHLQNTGRGRAGRNWQNRPGQALMFSCAFDTSLAAAELPALSPLAGLVAAEALRGLAGPGADGLRVKWPNDVMWGEGKLSGVLVETTRNPVDRAAGHVVVIGMGTNLTDSALLSRELNRPIADWAGVGVDVPIADVIAAVARAWGEAIEQIQAHGFQAFVERYARVDALAGRAVRVLDRGEVLQTGTASGTDRHGRLLVRTEAGVMPISVGEVSVRAA</sequence>
<dbReference type="InterPro" id="IPR003142">
    <property type="entry name" value="BPL_C"/>
</dbReference>
<dbReference type="GO" id="GO:0005737">
    <property type="term" value="C:cytoplasm"/>
    <property type="evidence" value="ECO:0007669"/>
    <property type="project" value="TreeGrafter"/>
</dbReference>
<gene>
    <name evidence="8" type="ORF">C7R54_17920</name>
</gene>
<evidence type="ECO:0000259" key="7">
    <source>
        <dbReference type="PROSITE" id="PS51733"/>
    </source>
</evidence>
<dbReference type="Pfam" id="PF03099">
    <property type="entry name" value="BPL_LplA_LipB"/>
    <property type="match status" value="1"/>
</dbReference>
<evidence type="ECO:0000313" key="8">
    <source>
        <dbReference type="EMBL" id="RXN86797.1"/>
    </source>
</evidence>
<dbReference type="InterPro" id="IPR045864">
    <property type="entry name" value="aa-tRNA-synth_II/BPL/LPL"/>
</dbReference>
<keyword evidence="1 8" id="KW-0436">Ligase</keyword>
<dbReference type="RefSeq" id="WP_129151797.1">
    <property type="nucleotide sequence ID" value="NZ_JBHSDO010000012.1"/>
</dbReference>
<dbReference type="Proteomes" id="UP000290849">
    <property type="component" value="Unassembled WGS sequence"/>
</dbReference>
<evidence type="ECO:0000256" key="1">
    <source>
        <dbReference type="ARBA" id="ARBA00022598"/>
    </source>
</evidence>
<protein>
    <recommendedName>
        <fullName evidence="5">biotin--[biotin carboxyl-carrier protein] ligase</fullName>
        <ecNumber evidence="5">6.3.4.15</ecNumber>
    </recommendedName>
</protein>
<dbReference type="PANTHER" id="PTHR12835:SF5">
    <property type="entry name" value="BIOTIN--PROTEIN LIGASE"/>
    <property type="match status" value="1"/>
</dbReference>
<dbReference type="Pfam" id="PF02237">
    <property type="entry name" value="BPL_C"/>
    <property type="match status" value="1"/>
</dbReference>
<evidence type="ECO:0000313" key="9">
    <source>
        <dbReference type="Proteomes" id="UP000290849"/>
    </source>
</evidence>
<dbReference type="Gene3D" id="3.30.930.10">
    <property type="entry name" value="Bira Bifunctional Protein, Domain 2"/>
    <property type="match status" value="1"/>
</dbReference>
<dbReference type="SUPFAM" id="SSF55681">
    <property type="entry name" value="Class II aaRS and biotin synthetases"/>
    <property type="match status" value="1"/>
</dbReference>
<dbReference type="PROSITE" id="PS51733">
    <property type="entry name" value="BPL_LPL_CATALYTIC"/>
    <property type="match status" value="1"/>
</dbReference>
<dbReference type="InterPro" id="IPR004143">
    <property type="entry name" value="BPL_LPL_catalytic"/>
</dbReference>
<comment type="catalytic activity">
    <reaction evidence="6">
        <text>biotin + L-lysyl-[protein] + ATP = N(6)-biotinyl-L-lysyl-[protein] + AMP + diphosphate + H(+)</text>
        <dbReference type="Rhea" id="RHEA:11756"/>
        <dbReference type="Rhea" id="RHEA-COMP:9752"/>
        <dbReference type="Rhea" id="RHEA-COMP:10505"/>
        <dbReference type="ChEBI" id="CHEBI:15378"/>
        <dbReference type="ChEBI" id="CHEBI:29969"/>
        <dbReference type="ChEBI" id="CHEBI:30616"/>
        <dbReference type="ChEBI" id="CHEBI:33019"/>
        <dbReference type="ChEBI" id="CHEBI:57586"/>
        <dbReference type="ChEBI" id="CHEBI:83144"/>
        <dbReference type="ChEBI" id="CHEBI:456215"/>
        <dbReference type="EC" id="6.3.4.15"/>
    </reaction>
</comment>
<dbReference type="EMBL" id="PYAL01000005">
    <property type="protein sequence ID" value="RXN86797.1"/>
    <property type="molecule type" value="Genomic_DNA"/>
</dbReference>
<keyword evidence="9" id="KW-1185">Reference proteome</keyword>
<dbReference type="Gene3D" id="2.30.30.100">
    <property type="match status" value="1"/>
</dbReference>
<evidence type="ECO:0000256" key="4">
    <source>
        <dbReference type="ARBA" id="ARBA00023267"/>
    </source>
</evidence>
<evidence type="ECO:0000256" key="5">
    <source>
        <dbReference type="ARBA" id="ARBA00024227"/>
    </source>
</evidence>
<evidence type="ECO:0000256" key="2">
    <source>
        <dbReference type="ARBA" id="ARBA00022741"/>
    </source>
</evidence>
<organism evidence="8 9">
    <name type="scientific">Achromobacter aloeverae</name>
    <dbReference type="NCBI Taxonomy" id="1750518"/>
    <lineage>
        <taxon>Bacteria</taxon>
        <taxon>Pseudomonadati</taxon>
        <taxon>Pseudomonadota</taxon>
        <taxon>Betaproteobacteria</taxon>
        <taxon>Burkholderiales</taxon>
        <taxon>Alcaligenaceae</taxon>
        <taxon>Achromobacter</taxon>
    </lineage>
</organism>
<dbReference type="CDD" id="cd16442">
    <property type="entry name" value="BPL"/>
    <property type="match status" value="1"/>
</dbReference>
<dbReference type="NCBIfam" id="TIGR00121">
    <property type="entry name" value="birA_ligase"/>
    <property type="match status" value="1"/>
</dbReference>
<keyword evidence="3" id="KW-0067">ATP-binding</keyword>
<feature type="domain" description="BPL/LPL catalytic" evidence="7">
    <location>
        <begin position="31"/>
        <end position="210"/>
    </location>
</feature>
<dbReference type="GO" id="GO:0005524">
    <property type="term" value="F:ATP binding"/>
    <property type="evidence" value="ECO:0007669"/>
    <property type="project" value="UniProtKB-KW"/>
</dbReference>
<dbReference type="OrthoDB" id="9807064at2"/>
<comment type="caution">
    <text evidence="8">The sequence shown here is derived from an EMBL/GenBank/DDBJ whole genome shotgun (WGS) entry which is preliminary data.</text>
</comment>
<dbReference type="GO" id="GO:0004077">
    <property type="term" value="F:biotin--[biotin carboxyl-carrier protein] ligase activity"/>
    <property type="evidence" value="ECO:0007669"/>
    <property type="project" value="UniProtKB-EC"/>
</dbReference>
<dbReference type="InterPro" id="IPR008988">
    <property type="entry name" value="Transcriptional_repressor_C"/>
</dbReference>
<keyword evidence="2" id="KW-0547">Nucleotide-binding</keyword>